<comment type="caution">
    <text evidence="2">The sequence shown here is derived from an EMBL/GenBank/DDBJ whole genome shotgun (WGS) entry which is preliminary data.</text>
</comment>
<reference evidence="2" key="1">
    <citation type="submission" date="2020-07" db="EMBL/GenBank/DDBJ databases">
        <title>Clarias magur genome sequencing, assembly and annotation.</title>
        <authorList>
            <person name="Kushwaha B."/>
            <person name="Kumar R."/>
            <person name="Das P."/>
            <person name="Joshi C.G."/>
            <person name="Kumar D."/>
            <person name="Nagpure N.S."/>
            <person name="Pandey M."/>
            <person name="Agarwal S."/>
            <person name="Srivastava S."/>
            <person name="Singh M."/>
            <person name="Sahoo L."/>
            <person name="Jayasankar P."/>
            <person name="Meher P.K."/>
            <person name="Koringa P.G."/>
            <person name="Iquebal M.A."/>
            <person name="Das S.P."/>
            <person name="Bit A."/>
            <person name="Patnaik S."/>
            <person name="Patel N."/>
            <person name="Shah T.M."/>
            <person name="Hinsu A."/>
            <person name="Jena J.K."/>
        </authorList>
    </citation>
    <scope>NUCLEOTIDE SEQUENCE</scope>
    <source>
        <strain evidence="2">CIFAMagur01</strain>
        <tissue evidence="2">Testis</tissue>
    </source>
</reference>
<dbReference type="AlphaFoldDB" id="A0A8J4UFQ3"/>
<protein>
    <submittedName>
        <fullName evidence="2">ATR-interacting protein</fullName>
    </submittedName>
</protein>
<feature type="non-terminal residue" evidence="2">
    <location>
        <position position="1"/>
    </location>
</feature>
<evidence type="ECO:0000313" key="2">
    <source>
        <dbReference type="EMBL" id="KAF5908773.1"/>
    </source>
</evidence>
<feature type="compositionally biased region" description="Basic and acidic residues" evidence="1">
    <location>
        <begin position="208"/>
        <end position="223"/>
    </location>
</feature>
<dbReference type="Proteomes" id="UP000727407">
    <property type="component" value="Unassembled WGS sequence"/>
</dbReference>
<sequence>MDYPPSKRHRGSHNENLAGTDTFGDDEDFTQDDLEEIDIIASQAITKDVQATTSKRSFASFTVYPEETRVPVREVRKTFAIGNSHLKEVEEQILMKNGEIRVLRDSLRLANQEKEQQRQTHLELERDRAHVQSEKEKELSKKVESLKSELHFKEAEMNEMRNKFQSSERGAKVVGTPIRNSASSPGNRAFVTKESFSAELPGKPAAAEGRRTDGGKQSQEKGFKGHMSSATANGLHHKGPALLNLLLQHPLEPSSLGFCHLLCISPDALPAILTQSDYPSPTSSSGSSSSSTDIRLLHQPCIHFYQHQRLAMSGLAMLTHGASTQLLRRSCPPAVHFLPLLHYHISLYCQTLETSDKSGKSPLRPSALSGTSDSSSAFTVEESIGVQEEFAIAAMKALYHIVCESSEAVISVLGGKEIKDSEKPDENRTCQHQSTGHCSTSENHSDDLQSHSALLKMLFQLVDVKFVSSAGQREVVVNCSLRTLCALAERAEEDSQLLRFQVVLGSQTVTQNLSLDSPYSTVWLFVRLLALLADCDKIANKLCSHKYICPFARLFQYVTSRSNKGITEDMWSRLEVEVVRLLAKLFTQKMLTWAAFNTESSCLCSSEVVRTVVLVLHRQWLSIKALEKQVGGIQTWTSPGVHSLRETLMLLHWLLLNDSSFSMHCLDVLHMYHQIIPGIRDTLRRIPDLTECE</sequence>
<gene>
    <name evidence="2" type="primary">atrip</name>
    <name evidence="2" type="ORF">DAT39_001511</name>
</gene>
<dbReference type="OrthoDB" id="6428926at2759"/>
<dbReference type="GO" id="GO:0000077">
    <property type="term" value="P:DNA damage checkpoint signaling"/>
    <property type="evidence" value="ECO:0007669"/>
    <property type="project" value="InterPro"/>
</dbReference>
<name>A0A8J4UFQ3_CLAMG</name>
<accession>A0A8J4UFQ3</accession>
<evidence type="ECO:0000313" key="3">
    <source>
        <dbReference type="Proteomes" id="UP000727407"/>
    </source>
</evidence>
<feature type="compositionally biased region" description="Polar residues" evidence="1">
    <location>
        <begin position="430"/>
        <end position="442"/>
    </location>
</feature>
<feature type="region of interest" description="Disordered" evidence="1">
    <location>
        <begin position="1"/>
        <end position="28"/>
    </location>
</feature>
<dbReference type="GO" id="GO:0006281">
    <property type="term" value="P:DNA repair"/>
    <property type="evidence" value="ECO:0007669"/>
    <property type="project" value="TreeGrafter"/>
</dbReference>
<dbReference type="InterPro" id="IPR033349">
    <property type="entry name" value="ATRIP"/>
</dbReference>
<keyword evidence="3" id="KW-1185">Reference proteome</keyword>
<feature type="compositionally biased region" description="Basic and acidic residues" evidence="1">
    <location>
        <begin position="420"/>
        <end position="429"/>
    </location>
</feature>
<proteinExistence type="predicted"/>
<feature type="region of interest" description="Disordered" evidence="1">
    <location>
        <begin position="193"/>
        <end position="234"/>
    </location>
</feature>
<dbReference type="PANTHER" id="PTHR28594:SF1">
    <property type="entry name" value="ATR-INTERACTING PROTEIN"/>
    <property type="match status" value="1"/>
</dbReference>
<dbReference type="PANTHER" id="PTHR28594">
    <property type="entry name" value="ATR-INTERACTING PROTEIN"/>
    <property type="match status" value="1"/>
</dbReference>
<feature type="region of interest" description="Disordered" evidence="1">
    <location>
        <begin position="420"/>
        <end position="444"/>
    </location>
</feature>
<feature type="compositionally biased region" description="Basic residues" evidence="1">
    <location>
        <begin position="1"/>
        <end position="11"/>
    </location>
</feature>
<dbReference type="EMBL" id="QNUK01000011">
    <property type="protein sequence ID" value="KAF5908773.1"/>
    <property type="molecule type" value="Genomic_DNA"/>
</dbReference>
<organism evidence="2 3">
    <name type="scientific">Clarias magur</name>
    <name type="common">Asian catfish</name>
    <name type="synonym">Macropteronotus magur</name>
    <dbReference type="NCBI Taxonomy" id="1594786"/>
    <lineage>
        <taxon>Eukaryota</taxon>
        <taxon>Metazoa</taxon>
        <taxon>Chordata</taxon>
        <taxon>Craniata</taxon>
        <taxon>Vertebrata</taxon>
        <taxon>Euteleostomi</taxon>
        <taxon>Actinopterygii</taxon>
        <taxon>Neopterygii</taxon>
        <taxon>Teleostei</taxon>
        <taxon>Ostariophysi</taxon>
        <taxon>Siluriformes</taxon>
        <taxon>Clariidae</taxon>
        <taxon>Clarias</taxon>
    </lineage>
</organism>
<feature type="region of interest" description="Disordered" evidence="1">
    <location>
        <begin position="114"/>
        <end position="142"/>
    </location>
</feature>
<evidence type="ECO:0000256" key="1">
    <source>
        <dbReference type="SAM" id="MobiDB-lite"/>
    </source>
</evidence>